<dbReference type="InterPro" id="IPR043741">
    <property type="entry name" value="DUF5686"/>
</dbReference>
<dbReference type="Pfam" id="PF13715">
    <property type="entry name" value="CarbopepD_reg_2"/>
    <property type="match status" value="1"/>
</dbReference>
<dbReference type="Pfam" id="PF18939">
    <property type="entry name" value="DUF5686"/>
    <property type="match status" value="1"/>
</dbReference>
<evidence type="ECO:0008006" key="3">
    <source>
        <dbReference type="Google" id="ProtNLM"/>
    </source>
</evidence>
<name>A0AAE3H126_9BACT</name>
<dbReference type="Proteomes" id="UP001204144">
    <property type="component" value="Unassembled WGS sequence"/>
</dbReference>
<gene>
    <name evidence="1" type="ORF">EGI31_05175</name>
</gene>
<evidence type="ECO:0000313" key="1">
    <source>
        <dbReference type="EMBL" id="MCP9762335.1"/>
    </source>
</evidence>
<protein>
    <recommendedName>
        <fullName evidence="3">Carboxypeptidase-like regulatory domain-containing protein</fullName>
    </recommendedName>
</protein>
<comment type="caution">
    <text evidence="1">The sequence shown here is derived from an EMBL/GenBank/DDBJ whole genome shotgun (WGS) entry which is preliminary data.</text>
</comment>
<organism evidence="1 2">
    <name type="scientific">Lacihabitans soyangensis</name>
    <dbReference type="NCBI Taxonomy" id="869394"/>
    <lineage>
        <taxon>Bacteria</taxon>
        <taxon>Pseudomonadati</taxon>
        <taxon>Bacteroidota</taxon>
        <taxon>Cytophagia</taxon>
        <taxon>Cytophagales</taxon>
        <taxon>Leadbetterellaceae</taxon>
        <taxon>Lacihabitans</taxon>
    </lineage>
</organism>
<dbReference type="Gene3D" id="2.60.40.1120">
    <property type="entry name" value="Carboxypeptidase-like, regulatory domain"/>
    <property type="match status" value="1"/>
</dbReference>
<sequence length="790" mass="92627">MTETNEPILGATIRSINSNVGTNSDEFGKYEIKLLEGLNRISVSSTGYQTEIFEVVLEKDLVKNIFLKIDQKQLDELVVKVKKKDYSYEVIKHLIDNKTNVLNQYQNFQSKVYIKAVEKVDRKPVKKKENDENDQLSDVLDKKPIIKDSIPNLNIFECSLLRHQNVIGQQKEEKEAVKRIGDQSTLFYKSVTDGEFDLYKNHQKIAKIGDNDIVSFLSDLTFLNYKFQLLKYYFEENQKVYQIKVTPRSLGNALYEGTIEVIEDEWVLRNVDLQLTKRALLRYDEFSFKQEFEKIESRWMPVKTTYEWTLKEGSSKKSGKTEVLQSDFKFDLVLPKRFFGAEVGVTTENAYKRDSTYWESIRPQPLSKDEQKVVKEKERLEILMNSKVYLDSIDKIYNKITVPKIIYSGIGHINRAKKQTWFFDPALGFLDPLAIGGWRVRYGVAYYKRYENRKQFSTNTNLTYGFRNQDLKGQINFNYFYNPIRNSSVNLRVGSGFNVINGSATISDIARRSNFYQNRFIDIRHRTEVFNGFYLNSNLLYESRSDLSNYKFAAFGDKIFTNNTLQTFPTTHVYKTNFGIEYTPRQLFLREPNQKQILGSKFPTFSFNFEKAWPMSGKITSNYTQIAGAVHQTFNIGTIGTSEYRINVGKFLDTTRMAVMDYRYQRGGDRYFFSPAMYTYQLIPKTFPTFDWYFESHYVHQFNGFFTSKVPLLNKTGIREMAGAGFLYVPERKYQYSEVYFGFNRIFKIGRERIRLGSYYVIGQSNDFGIRNGIKFSIEPYNQNRNTWSF</sequence>
<keyword evidence="2" id="KW-1185">Reference proteome</keyword>
<dbReference type="AlphaFoldDB" id="A0AAE3H126"/>
<dbReference type="EMBL" id="RJUF01000009">
    <property type="protein sequence ID" value="MCP9762335.1"/>
    <property type="molecule type" value="Genomic_DNA"/>
</dbReference>
<proteinExistence type="predicted"/>
<dbReference type="InterPro" id="IPR008969">
    <property type="entry name" value="CarboxyPept-like_regulatory"/>
</dbReference>
<accession>A0AAE3H126</accession>
<reference evidence="1 2" key="1">
    <citation type="submission" date="2018-11" db="EMBL/GenBank/DDBJ databases">
        <title>Novel bacteria species description.</title>
        <authorList>
            <person name="Han J.-H."/>
        </authorList>
    </citation>
    <scope>NUCLEOTIDE SEQUENCE [LARGE SCALE GENOMIC DNA]</scope>
    <source>
        <strain evidence="1 2">KCTC23259</strain>
    </source>
</reference>
<evidence type="ECO:0000313" key="2">
    <source>
        <dbReference type="Proteomes" id="UP001204144"/>
    </source>
</evidence>
<dbReference type="SUPFAM" id="SSF49464">
    <property type="entry name" value="Carboxypeptidase regulatory domain-like"/>
    <property type="match status" value="1"/>
</dbReference>